<comment type="subcellular location">
    <subcellularLocation>
        <location evidence="1">Cell inner membrane</location>
        <topology evidence="1">Peripheral membrane protein</topology>
    </subcellularLocation>
</comment>
<evidence type="ECO:0000256" key="8">
    <source>
        <dbReference type="ARBA" id="ARBA00038852"/>
    </source>
</evidence>
<evidence type="ECO:0000256" key="7">
    <source>
        <dbReference type="ARBA" id="ARBA00023136"/>
    </source>
</evidence>
<dbReference type="InterPro" id="IPR003439">
    <property type="entry name" value="ABC_transporter-like_ATP-bd"/>
</dbReference>
<dbReference type="GO" id="GO:0016887">
    <property type="term" value="F:ATP hydrolysis activity"/>
    <property type="evidence" value="ECO:0007669"/>
    <property type="project" value="InterPro"/>
</dbReference>
<evidence type="ECO:0000259" key="10">
    <source>
        <dbReference type="PROSITE" id="PS50893"/>
    </source>
</evidence>
<dbReference type="SUPFAM" id="SSF52540">
    <property type="entry name" value="P-loop containing nucleoside triphosphate hydrolases"/>
    <property type="match status" value="1"/>
</dbReference>
<protein>
    <recommendedName>
        <fullName evidence="8">ABC-type dipeptide transporter</fullName>
        <ecNumber evidence="8">7.4.2.9</ecNumber>
    </recommendedName>
</protein>
<keyword evidence="12" id="KW-1185">Reference proteome</keyword>
<dbReference type="PROSITE" id="PS50893">
    <property type="entry name" value="ABC_TRANSPORTER_2"/>
    <property type="match status" value="1"/>
</dbReference>
<dbReference type="FunFam" id="3.40.50.300:FF:000016">
    <property type="entry name" value="Oligopeptide ABC transporter ATP-binding component"/>
    <property type="match status" value="1"/>
</dbReference>
<dbReference type="InterPro" id="IPR027417">
    <property type="entry name" value="P-loop_NTPase"/>
</dbReference>
<evidence type="ECO:0000256" key="4">
    <source>
        <dbReference type="ARBA" id="ARBA00022475"/>
    </source>
</evidence>
<dbReference type="PANTHER" id="PTHR43297">
    <property type="entry name" value="OLIGOPEPTIDE TRANSPORT ATP-BINDING PROTEIN APPD"/>
    <property type="match status" value="1"/>
</dbReference>
<dbReference type="EC" id="7.4.2.9" evidence="8"/>
<keyword evidence="3" id="KW-0813">Transport</keyword>
<dbReference type="Gene3D" id="3.40.50.300">
    <property type="entry name" value="P-loop containing nucleotide triphosphate hydrolases"/>
    <property type="match status" value="1"/>
</dbReference>
<sequence length="267" mass="28929">MALLTLQDLHVSFHSPDRGCVEAVRGVSLQAQPGETLAVVGESGAGKSQLLHAVMGLLPRNARATGSVQFAGTQLLGQPAALLNRYRGSRIAMIFQDPMTSLNPLLTIGQQLTEVLTTHQHLKTPAARAKAIAMLEQVRINDASRRFDSYPHELSGGMRQRVMIAMALLCEPDLLIADEPTTALDVTVQSEIIALLQAIRRQREMAIVLITHDLPLAGGLCERIAVMQAGKVVEEGCVDTIFANPQHPYTQHLLSASRFAYACAPQQ</sequence>
<evidence type="ECO:0000256" key="9">
    <source>
        <dbReference type="ARBA" id="ARBA00047356"/>
    </source>
</evidence>
<dbReference type="EMBL" id="CP072793">
    <property type="protein sequence ID" value="QTR55095.1"/>
    <property type="molecule type" value="Genomic_DNA"/>
</dbReference>
<evidence type="ECO:0000313" key="11">
    <source>
        <dbReference type="EMBL" id="QTR55095.1"/>
    </source>
</evidence>
<evidence type="ECO:0000313" key="12">
    <source>
        <dbReference type="Proteomes" id="UP000672009"/>
    </source>
</evidence>
<organism evidence="11 12">
    <name type="scientific">Thiothrix unzii</name>
    <dbReference type="NCBI Taxonomy" id="111769"/>
    <lineage>
        <taxon>Bacteria</taxon>
        <taxon>Pseudomonadati</taxon>
        <taxon>Pseudomonadota</taxon>
        <taxon>Gammaproteobacteria</taxon>
        <taxon>Thiotrichales</taxon>
        <taxon>Thiotrichaceae</taxon>
        <taxon>Thiothrix</taxon>
    </lineage>
</organism>
<dbReference type="InterPro" id="IPR017871">
    <property type="entry name" value="ABC_transporter-like_CS"/>
</dbReference>
<evidence type="ECO:0000256" key="3">
    <source>
        <dbReference type="ARBA" id="ARBA00022448"/>
    </source>
</evidence>
<evidence type="ECO:0000256" key="5">
    <source>
        <dbReference type="ARBA" id="ARBA00022741"/>
    </source>
</evidence>
<dbReference type="Proteomes" id="UP000672009">
    <property type="component" value="Chromosome"/>
</dbReference>
<dbReference type="KEGG" id="tun:J9260_08455"/>
<feature type="domain" description="ABC transporter" evidence="10">
    <location>
        <begin position="4"/>
        <end position="254"/>
    </location>
</feature>
<proteinExistence type="inferred from homology"/>
<comment type="similarity">
    <text evidence="2">Belongs to the ABC transporter superfamily.</text>
</comment>
<evidence type="ECO:0000256" key="1">
    <source>
        <dbReference type="ARBA" id="ARBA00004417"/>
    </source>
</evidence>
<keyword evidence="7" id="KW-0472">Membrane</keyword>
<comment type="catalytic activity">
    <reaction evidence="9">
        <text>a dipeptide(out) + ATP + H2O = a dipeptide(in) + ADP + phosphate + H(+)</text>
        <dbReference type="Rhea" id="RHEA:23120"/>
        <dbReference type="ChEBI" id="CHEBI:15377"/>
        <dbReference type="ChEBI" id="CHEBI:15378"/>
        <dbReference type="ChEBI" id="CHEBI:30616"/>
        <dbReference type="ChEBI" id="CHEBI:43474"/>
        <dbReference type="ChEBI" id="CHEBI:90799"/>
        <dbReference type="ChEBI" id="CHEBI:456216"/>
        <dbReference type="EC" id="7.4.2.9"/>
    </reaction>
</comment>
<dbReference type="GO" id="GO:0055085">
    <property type="term" value="P:transmembrane transport"/>
    <property type="evidence" value="ECO:0007669"/>
    <property type="project" value="UniProtKB-ARBA"/>
</dbReference>
<keyword evidence="6 11" id="KW-0067">ATP-binding</keyword>
<dbReference type="InterPro" id="IPR003593">
    <property type="entry name" value="AAA+_ATPase"/>
</dbReference>
<evidence type="ECO:0000256" key="2">
    <source>
        <dbReference type="ARBA" id="ARBA00005417"/>
    </source>
</evidence>
<dbReference type="Pfam" id="PF00005">
    <property type="entry name" value="ABC_tran"/>
    <property type="match status" value="1"/>
</dbReference>
<accession>A0A975FDD3</accession>
<name>A0A975FDD3_9GAMM</name>
<dbReference type="GO" id="GO:0005886">
    <property type="term" value="C:plasma membrane"/>
    <property type="evidence" value="ECO:0007669"/>
    <property type="project" value="UniProtKB-SubCell"/>
</dbReference>
<gene>
    <name evidence="11" type="ORF">J9260_08455</name>
</gene>
<keyword evidence="4" id="KW-1003">Cell membrane</keyword>
<dbReference type="InterPro" id="IPR050388">
    <property type="entry name" value="ABC_Ni/Peptide_Import"/>
</dbReference>
<dbReference type="PANTHER" id="PTHR43297:SF2">
    <property type="entry name" value="DIPEPTIDE TRANSPORT ATP-BINDING PROTEIN DPPD"/>
    <property type="match status" value="1"/>
</dbReference>
<reference evidence="11" key="1">
    <citation type="submission" date="2021-04" db="EMBL/GenBank/DDBJ databases">
        <title>Genomics, taxonomy and metabolism of representatives of sulfur bacteria of the genus Thiothrix: Thiothrix fructosivorans QT, Thiothrix unzii A1T and three new species, Thiothrix subterranea sp. nov., Thiothrix litoralis sp. nov. and 'Candidatus Thiothrix anitrata' sp. nov.</title>
        <authorList>
            <person name="Ravin N.V."/>
            <person name="Smolyakov D."/>
            <person name="Rudenko T.S."/>
            <person name="Mardanov A.V."/>
            <person name="Beletsky A.V."/>
            <person name="Markov N.D."/>
            <person name="Fomenkov A.I."/>
            <person name="Roberts R.J."/>
            <person name="Karnachuk O.V."/>
            <person name="Novikov A."/>
            <person name="Grabovich M.Y."/>
        </authorList>
    </citation>
    <scope>NUCLEOTIDE SEQUENCE</scope>
    <source>
        <strain evidence="11">A1</strain>
    </source>
</reference>
<dbReference type="PROSITE" id="PS00211">
    <property type="entry name" value="ABC_TRANSPORTER_1"/>
    <property type="match status" value="1"/>
</dbReference>
<keyword evidence="5" id="KW-0547">Nucleotide-binding</keyword>
<evidence type="ECO:0000256" key="6">
    <source>
        <dbReference type="ARBA" id="ARBA00022840"/>
    </source>
</evidence>
<dbReference type="AlphaFoldDB" id="A0A975FDD3"/>
<dbReference type="CDD" id="cd03257">
    <property type="entry name" value="ABC_NikE_OppD_transporters"/>
    <property type="match status" value="1"/>
</dbReference>
<dbReference type="SMART" id="SM00382">
    <property type="entry name" value="AAA"/>
    <property type="match status" value="1"/>
</dbReference>
<dbReference type="GO" id="GO:0005524">
    <property type="term" value="F:ATP binding"/>
    <property type="evidence" value="ECO:0007669"/>
    <property type="project" value="UniProtKB-KW"/>
</dbReference>